<evidence type="ECO:0000313" key="1">
    <source>
        <dbReference type="EMBL" id="CAB4806418.1"/>
    </source>
</evidence>
<dbReference type="AlphaFoldDB" id="A0A6J6YFW3"/>
<organism evidence="1">
    <name type="scientific">freshwater metagenome</name>
    <dbReference type="NCBI Taxonomy" id="449393"/>
    <lineage>
        <taxon>unclassified sequences</taxon>
        <taxon>metagenomes</taxon>
        <taxon>ecological metagenomes</taxon>
    </lineage>
</organism>
<proteinExistence type="predicted"/>
<name>A0A6J6YFW3_9ZZZZ</name>
<gene>
    <name evidence="1" type="ORF">UFOPK2996_01354</name>
</gene>
<accession>A0A6J6YFW3</accession>
<sequence>MISRYRRFGLNEDSLTDYWRECPDAPRRIKVAIKGHCRTVFCRIGNGVSIGRCDDSLNTLLLNDGKGIIACAREYLETRIGEILSERLLPCLLRIAKVVANRAPPTSALPIRIRDDQRCTLFGSGLQLWAGHRCCVPNKLMSVNDSTRSGVDDSFAIACNYHGALHTLRAHNG</sequence>
<dbReference type="EMBL" id="CAFAAH010000221">
    <property type="protein sequence ID" value="CAB4806418.1"/>
    <property type="molecule type" value="Genomic_DNA"/>
</dbReference>
<reference evidence="1" key="1">
    <citation type="submission" date="2020-05" db="EMBL/GenBank/DDBJ databases">
        <authorList>
            <person name="Chiriac C."/>
            <person name="Salcher M."/>
            <person name="Ghai R."/>
            <person name="Kavagutti S V."/>
        </authorList>
    </citation>
    <scope>NUCLEOTIDE SEQUENCE</scope>
</reference>
<protein>
    <submittedName>
        <fullName evidence="1">Unannotated protein</fullName>
    </submittedName>
</protein>